<dbReference type="Proteomes" id="UP000400924">
    <property type="component" value="Unassembled WGS sequence"/>
</dbReference>
<evidence type="ECO:0000313" key="1">
    <source>
        <dbReference type="EMBL" id="MPY61446.1"/>
    </source>
</evidence>
<comment type="caution">
    <text evidence="1">The sequence shown here is derived from an EMBL/GenBank/DDBJ whole genome shotgun (WGS) entry which is preliminary data.</text>
</comment>
<dbReference type="EMBL" id="VJZC01000302">
    <property type="protein sequence ID" value="MPY61446.1"/>
    <property type="molecule type" value="Genomic_DNA"/>
</dbReference>
<accession>A0A5N8XQI8</accession>
<evidence type="ECO:0000313" key="2">
    <source>
        <dbReference type="Proteomes" id="UP000400924"/>
    </source>
</evidence>
<organism evidence="1 2">
    <name type="scientific">Streptomyces spongiae</name>
    <dbReference type="NCBI Taxonomy" id="565072"/>
    <lineage>
        <taxon>Bacteria</taxon>
        <taxon>Bacillati</taxon>
        <taxon>Actinomycetota</taxon>
        <taxon>Actinomycetes</taxon>
        <taxon>Kitasatosporales</taxon>
        <taxon>Streptomycetaceae</taxon>
        <taxon>Streptomyces</taxon>
    </lineage>
</organism>
<gene>
    <name evidence="1" type="ORF">FNH08_31190</name>
</gene>
<dbReference type="AlphaFoldDB" id="A0A5N8XQI8"/>
<proteinExistence type="predicted"/>
<keyword evidence="2" id="KW-1185">Reference proteome</keyword>
<name>A0A5N8XQI8_9ACTN</name>
<dbReference type="OrthoDB" id="4200266at2"/>
<protein>
    <submittedName>
        <fullName evidence="1">Uncharacterized protein</fullName>
    </submittedName>
</protein>
<sequence>MALSETGLARSLREDLATVLGTPVEPADLVPRPDGAAAPLLGLLAVAAPAVRQIACRLLTEWVRAGTAEHGDAPRLWAPLALEVPALRAGGEPLLPGLTLEALPRGLPPRQALEQLLPTAAALAGAMRRVVLVDRAQAASMPGWTARLRLLAEYETLGPAEKATADPGAWAVAAHQLTASVFVPEAAEGSVWSLLVAAAQEQALAALGELGEAEEGEGELDRRGSADFTALVDMERSATLDDHVSRSGNVLQVVRLPRRRGDRLDKAVVLLAPRGGA</sequence>
<dbReference type="RefSeq" id="WP_152774870.1">
    <property type="nucleotide sequence ID" value="NZ_VJZC01000302.1"/>
</dbReference>
<reference evidence="1 2" key="1">
    <citation type="submission" date="2019-07" db="EMBL/GenBank/DDBJ databases">
        <title>New species of Amycolatopsis and Streptomyces.</title>
        <authorList>
            <person name="Duangmal K."/>
            <person name="Teo W.F.A."/>
            <person name="Lipun K."/>
        </authorList>
    </citation>
    <scope>NUCLEOTIDE SEQUENCE [LARGE SCALE GENOMIC DNA]</scope>
    <source>
        <strain evidence="1 2">NBRC 106415</strain>
    </source>
</reference>